<protein>
    <submittedName>
        <fullName evidence="1">Uncharacterized protein</fullName>
    </submittedName>
</protein>
<dbReference type="EMBL" id="SLVJ01000004">
    <property type="protein sequence ID" value="TCM68687.1"/>
    <property type="molecule type" value="Genomic_DNA"/>
</dbReference>
<comment type="caution">
    <text evidence="1">The sequence shown here is derived from an EMBL/GenBank/DDBJ whole genome shotgun (WGS) entry which is preliminary data.</text>
</comment>
<evidence type="ECO:0000313" key="1">
    <source>
        <dbReference type="EMBL" id="TCM68687.1"/>
    </source>
</evidence>
<organism evidence="1 2">
    <name type="scientific">Acinetobacter calcoaceticus</name>
    <dbReference type="NCBI Taxonomy" id="471"/>
    <lineage>
        <taxon>Bacteria</taxon>
        <taxon>Pseudomonadati</taxon>
        <taxon>Pseudomonadota</taxon>
        <taxon>Gammaproteobacteria</taxon>
        <taxon>Moraxellales</taxon>
        <taxon>Moraxellaceae</taxon>
        <taxon>Acinetobacter</taxon>
        <taxon>Acinetobacter calcoaceticus/baumannii complex</taxon>
    </lineage>
</organism>
<evidence type="ECO:0000313" key="2">
    <source>
        <dbReference type="Proteomes" id="UP000294963"/>
    </source>
</evidence>
<keyword evidence="2" id="KW-1185">Reference proteome</keyword>
<accession>A0A4R1XVT7</accession>
<dbReference type="Proteomes" id="UP000294963">
    <property type="component" value="Unassembled WGS sequence"/>
</dbReference>
<reference evidence="1 2" key="1">
    <citation type="submission" date="2019-03" db="EMBL/GenBank/DDBJ databases">
        <title>Genomic analyses of the natural microbiome of Caenorhabditis elegans.</title>
        <authorList>
            <person name="Samuel B."/>
        </authorList>
    </citation>
    <scope>NUCLEOTIDE SEQUENCE [LARGE SCALE GENOMIC DNA]</scope>
    <source>
        <strain evidence="1 2">JUb89</strain>
    </source>
</reference>
<gene>
    <name evidence="1" type="ORF">EC844_10463</name>
</gene>
<name>A0A4R1XVT7_ACICA</name>
<proteinExistence type="predicted"/>
<sequence length="37" mass="4301">MSKQVKSLKQKIKARLAKISKHEGKIKQLKKALKKQK</sequence>
<dbReference type="AlphaFoldDB" id="A0A4R1XVT7"/>